<evidence type="ECO:0000256" key="2">
    <source>
        <dbReference type="ARBA" id="ARBA00022723"/>
    </source>
</evidence>
<gene>
    <name evidence="7" type="ORF">CCHL11_00513</name>
</gene>
<dbReference type="FunFam" id="2.60.120.620:FF:000027">
    <property type="entry name" value="Oxidoreductase, 2OG-Fe(II) oxygenase family family"/>
    <property type="match status" value="1"/>
</dbReference>
<keyword evidence="2" id="KW-0479">Metal-binding</keyword>
<sequence length="292" mass="32602">MISYVVGLVAFVVFFFDPIARLLAPSGHRIVRSPRPQMNESLLAVENPNDTALSCPPDTYSVRIFSKEPLVLYIENFLSPAERAHLLDISQPIFEPSTITHDGESVQRDTSVRQSEVAMIPRTETVRCIEARVRALQGWREELWVERLRTQRYVEGGHYSYHFDWSANRGGWGRVSSMMVWVDARAEDGVPGEGGGEGLVGGGTEFPLLTVPGQRARWCRFLECGGDHAEGRHEEETEKGVTFRAVPGNAVFWENFRADGSGAGYEETWHAGLPVKQGVKVGLNIWSTGRID</sequence>
<comment type="caution">
    <text evidence="7">The sequence shown here is derived from an EMBL/GenBank/DDBJ whole genome shotgun (WGS) entry which is preliminary data.</text>
</comment>
<evidence type="ECO:0000259" key="6">
    <source>
        <dbReference type="SMART" id="SM00702"/>
    </source>
</evidence>
<dbReference type="InterPro" id="IPR045054">
    <property type="entry name" value="P4HA-like"/>
</dbReference>
<feature type="domain" description="Prolyl 4-hydroxylase alpha subunit" evidence="6">
    <location>
        <begin position="69"/>
        <end position="288"/>
    </location>
</feature>
<evidence type="ECO:0000256" key="4">
    <source>
        <dbReference type="ARBA" id="ARBA00023002"/>
    </source>
</evidence>
<dbReference type="STRING" id="708187.A0A1Q8RV10"/>
<proteinExistence type="predicted"/>
<dbReference type="Pfam" id="PF13640">
    <property type="entry name" value="2OG-FeII_Oxy_3"/>
    <property type="match status" value="1"/>
</dbReference>
<evidence type="ECO:0000256" key="5">
    <source>
        <dbReference type="ARBA" id="ARBA00023004"/>
    </source>
</evidence>
<evidence type="ECO:0000313" key="8">
    <source>
        <dbReference type="Proteomes" id="UP000186583"/>
    </source>
</evidence>
<keyword evidence="3" id="KW-0223">Dioxygenase</keyword>
<keyword evidence="8" id="KW-1185">Reference proteome</keyword>
<dbReference type="OrthoDB" id="420380at2759"/>
<dbReference type="PANTHER" id="PTHR10869:SF246">
    <property type="entry name" value="TRANSMEMBRANE PROLYL 4-HYDROXYLASE"/>
    <property type="match status" value="1"/>
</dbReference>
<dbReference type="SMART" id="SM00702">
    <property type="entry name" value="P4Hc"/>
    <property type="match status" value="1"/>
</dbReference>
<keyword evidence="5" id="KW-0408">Iron</keyword>
<dbReference type="GO" id="GO:0005783">
    <property type="term" value="C:endoplasmic reticulum"/>
    <property type="evidence" value="ECO:0007669"/>
    <property type="project" value="TreeGrafter"/>
</dbReference>
<comment type="cofactor">
    <cofactor evidence="1">
        <name>L-ascorbate</name>
        <dbReference type="ChEBI" id="CHEBI:38290"/>
    </cofactor>
</comment>
<organism evidence="7 8">
    <name type="scientific">Colletotrichum chlorophyti</name>
    <dbReference type="NCBI Taxonomy" id="708187"/>
    <lineage>
        <taxon>Eukaryota</taxon>
        <taxon>Fungi</taxon>
        <taxon>Dikarya</taxon>
        <taxon>Ascomycota</taxon>
        <taxon>Pezizomycotina</taxon>
        <taxon>Sordariomycetes</taxon>
        <taxon>Hypocreomycetidae</taxon>
        <taxon>Glomerellales</taxon>
        <taxon>Glomerellaceae</taxon>
        <taxon>Colletotrichum</taxon>
    </lineage>
</organism>
<keyword evidence="4" id="KW-0560">Oxidoreductase</keyword>
<dbReference type="GO" id="GO:0005506">
    <property type="term" value="F:iron ion binding"/>
    <property type="evidence" value="ECO:0007669"/>
    <property type="project" value="InterPro"/>
</dbReference>
<dbReference type="Gene3D" id="2.60.120.620">
    <property type="entry name" value="q2cbj1_9rhob like domain"/>
    <property type="match status" value="1"/>
</dbReference>
<dbReference type="EMBL" id="MPGH01000088">
    <property type="protein sequence ID" value="OLN88233.1"/>
    <property type="molecule type" value="Genomic_DNA"/>
</dbReference>
<name>A0A1Q8RV10_9PEZI</name>
<dbReference type="Proteomes" id="UP000186583">
    <property type="component" value="Unassembled WGS sequence"/>
</dbReference>
<evidence type="ECO:0000256" key="3">
    <source>
        <dbReference type="ARBA" id="ARBA00022964"/>
    </source>
</evidence>
<dbReference type="GO" id="GO:0031418">
    <property type="term" value="F:L-ascorbic acid binding"/>
    <property type="evidence" value="ECO:0007669"/>
    <property type="project" value="InterPro"/>
</dbReference>
<dbReference type="PANTHER" id="PTHR10869">
    <property type="entry name" value="PROLYL 4-HYDROXYLASE ALPHA SUBUNIT"/>
    <property type="match status" value="1"/>
</dbReference>
<evidence type="ECO:0000313" key="7">
    <source>
        <dbReference type="EMBL" id="OLN88233.1"/>
    </source>
</evidence>
<reference evidence="7 8" key="1">
    <citation type="submission" date="2016-11" db="EMBL/GenBank/DDBJ databases">
        <title>Draft Genome Assembly of Colletotrichum chlorophyti a pathogen of herbaceous plants.</title>
        <authorList>
            <person name="Gan P."/>
            <person name="Narusaka M."/>
            <person name="Tsushima A."/>
            <person name="Narusaka Y."/>
            <person name="Takano Y."/>
            <person name="Shirasu K."/>
        </authorList>
    </citation>
    <scope>NUCLEOTIDE SEQUENCE [LARGE SCALE GENOMIC DNA]</scope>
    <source>
        <strain evidence="7 8">NTL11</strain>
    </source>
</reference>
<accession>A0A1Q8RV10</accession>
<evidence type="ECO:0000256" key="1">
    <source>
        <dbReference type="ARBA" id="ARBA00001961"/>
    </source>
</evidence>
<dbReference type="GO" id="GO:0004656">
    <property type="term" value="F:procollagen-proline 4-dioxygenase activity"/>
    <property type="evidence" value="ECO:0007669"/>
    <property type="project" value="TreeGrafter"/>
</dbReference>
<dbReference type="InterPro" id="IPR044862">
    <property type="entry name" value="Pro_4_hyd_alph_FE2OG_OXY"/>
</dbReference>
<dbReference type="InterPro" id="IPR006620">
    <property type="entry name" value="Pro_4_hyd_alph"/>
</dbReference>
<protein>
    <submittedName>
        <fullName evidence="7">Putative prolyl 4-hydroxylase 3</fullName>
    </submittedName>
</protein>
<dbReference type="AlphaFoldDB" id="A0A1Q8RV10"/>